<evidence type="ECO:0000256" key="2">
    <source>
        <dbReference type="ARBA" id="ARBA00010752"/>
    </source>
</evidence>
<gene>
    <name evidence="13" type="ORF">A2625_04640</name>
</gene>
<comment type="subunit">
    <text evidence="9">Forms a ring-shaped head-to-tail homodimer around DNA.</text>
</comment>
<comment type="caution">
    <text evidence="13">The sequence shown here is derived from an EMBL/GenBank/DDBJ whole genome shotgun (WGS) entry which is preliminary data.</text>
</comment>
<dbReference type="SMART" id="SM00480">
    <property type="entry name" value="POL3Bc"/>
    <property type="match status" value="1"/>
</dbReference>
<dbReference type="Gene3D" id="3.10.150.10">
    <property type="entry name" value="DNA Polymerase III, subunit A, domain 2"/>
    <property type="match status" value="1"/>
</dbReference>
<evidence type="ECO:0000256" key="4">
    <source>
        <dbReference type="ARBA" id="ARBA00022679"/>
    </source>
</evidence>
<evidence type="ECO:0000259" key="10">
    <source>
        <dbReference type="Pfam" id="PF00712"/>
    </source>
</evidence>
<dbReference type="Gene3D" id="3.70.10.10">
    <property type="match status" value="1"/>
</dbReference>
<protein>
    <recommendedName>
        <fullName evidence="9">Beta sliding clamp</fullName>
    </recommendedName>
</protein>
<keyword evidence="3 9" id="KW-0963">Cytoplasm</keyword>
<comment type="similarity">
    <text evidence="2 9">Belongs to the beta sliding clamp family.</text>
</comment>
<keyword evidence="7 9" id="KW-0239">DNA-directed DNA polymerase</keyword>
<dbReference type="GO" id="GO:0005737">
    <property type="term" value="C:cytoplasm"/>
    <property type="evidence" value="ECO:0007669"/>
    <property type="project" value="UniProtKB-SubCell"/>
</dbReference>
<dbReference type="GO" id="GO:0003887">
    <property type="term" value="F:DNA-directed DNA polymerase activity"/>
    <property type="evidence" value="ECO:0007669"/>
    <property type="project" value="UniProtKB-UniRule"/>
</dbReference>
<comment type="subcellular location">
    <subcellularLocation>
        <location evidence="1 9">Cytoplasm</location>
    </subcellularLocation>
</comment>
<evidence type="ECO:0000256" key="7">
    <source>
        <dbReference type="ARBA" id="ARBA00022932"/>
    </source>
</evidence>
<evidence type="ECO:0000256" key="5">
    <source>
        <dbReference type="ARBA" id="ARBA00022695"/>
    </source>
</evidence>
<dbReference type="Pfam" id="PF02767">
    <property type="entry name" value="DNA_pol3_beta_2"/>
    <property type="match status" value="1"/>
</dbReference>
<feature type="domain" description="DNA polymerase III beta sliding clamp N-terminal" evidence="10">
    <location>
        <begin position="1"/>
        <end position="119"/>
    </location>
</feature>
<reference evidence="13 14" key="1">
    <citation type="journal article" date="2016" name="Nat. Commun.">
        <title>Thousands of microbial genomes shed light on interconnected biogeochemical processes in an aquifer system.</title>
        <authorList>
            <person name="Anantharaman K."/>
            <person name="Brown C.T."/>
            <person name="Hug L.A."/>
            <person name="Sharon I."/>
            <person name="Castelle C.J."/>
            <person name="Probst A.J."/>
            <person name="Thomas B.C."/>
            <person name="Singh A."/>
            <person name="Wilkins M.J."/>
            <person name="Karaoz U."/>
            <person name="Brodie E.L."/>
            <person name="Williams K.H."/>
            <person name="Hubbard S.S."/>
            <person name="Banfield J.F."/>
        </authorList>
    </citation>
    <scope>NUCLEOTIDE SEQUENCE [LARGE SCALE GENOMIC DNA]</scope>
</reference>
<evidence type="ECO:0000313" key="14">
    <source>
        <dbReference type="Proteomes" id="UP000178724"/>
    </source>
</evidence>
<dbReference type="GO" id="GO:0009360">
    <property type="term" value="C:DNA polymerase III complex"/>
    <property type="evidence" value="ECO:0007669"/>
    <property type="project" value="InterPro"/>
</dbReference>
<dbReference type="InterPro" id="IPR046938">
    <property type="entry name" value="DNA_clamp_sf"/>
</dbReference>
<keyword evidence="8" id="KW-0238">DNA-binding</keyword>
<feature type="domain" description="DNA polymerase III beta sliding clamp C-terminal" evidence="12">
    <location>
        <begin position="253"/>
        <end position="374"/>
    </location>
</feature>
<keyword evidence="4 9" id="KW-0808">Transferase</keyword>
<keyword evidence="6 9" id="KW-0235">DNA replication</keyword>
<evidence type="ECO:0000259" key="11">
    <source>
        <dbReference type="Pfam" id="PF02767"/>
    </source>
</evidence>
<dbReference type="InterPro" id="IPR022635">
    <property type="entry name" value="DNA_polIII_beta_C"/>
</dbReference>
<evidence type="ECO:0000256" key="1">
    <source>
        <dbReference type="ARBA" id="ARBA00004496"/>
    </source>
</evidence>
<dbReference type="Pfam" id="PF02768">
    <property type="entry name" value="DNA_pol3_beta_3"/>
    <property type="match status" value="1"/>
</dbReference>
<evidence type="ECO:0000256" key="9">
    <source>
        <dbReference type="PIRNR" id="PIRNR000804"/>
    </source>
</evidence>
<dbReference type="InterPro" id="IPR001001">
    <property type="entry name" value="DNA_polIII_beta"/>
</dbReference>
<sequence length="379" mass="40571">MEFICEKKELQTGVAAVERLVAARSTMPIIGNVLFEATRSGLKLSANNLEIGLELVLKANVTKEGAVLLPAKTLSGIVSKLPDTSVGFKLGENGTVRISYDQSHFNLHSLPPDEFPALPKVKEGRAFSVDPELFATMVSQTIFSVSGSEDKYILTGVLVETGKSGVAGDNSTLRLVATDGYRLARSGGKTEAKGEAGVNVIVPARAMSELSKIIEGGKGEALKVVVSGEQISFRYGDAHLVSRLIQGQFPDYKQVIPKKSLTKITLNTREFLRAAERAAVIASGSANVTLFEVRSGKMHLSANTPDVGNVDEVLAAEIKGPEKARASFNIRLITDVLSVIESEKTTVELGEGLSPGLIRPEGSDEYLYVVMPIRTQEAV</sequence>
<dbReference type="InterPro" id="IPR022637">
    <property type="entry name" value="DNA_polIII_beta_cen"/>
</dbReference>
<dbReference type="PANTHER" id="PTHR30478:SF0">
    <property type="entry name" value="BETA SLIDING CLAMP"/>
    <property type="match status" value="1"/>
</dbReference>
<proteinExistence type="inferred from homology"/>
<accession>A0A1F4PZ70</accession>
<dbReference type="InterPro" id="IPR022634">
    <property type="entry name" value="DNA_polIII_beta_N"/>
</dbReference>
<dbReference type="PIRSF" id="PIRSF000804">
    <property type="entry name" value="DNA_pol_III_b"/>
    <property type="match status" value="1"/>
</dbReference>
<dbReference type="CDD" id="cd00140">
    <property type="entry name" value="beta_clamp"/>
    <property type="match status" value="1"/>
</dbReference>
<evidence type="ECO:0000313" key="13">
    <source>
        <dbReference type="EMBL" id="OGB88995.1"/>
    </source>
</evidence>
<name>A0A1F4PZ70_UNCSA</name>
<evidence type="ECO:0000256" key="6">
    <source>
        <dbReference type="ARBA" id="ARBA00022705"/>
    </source>
</evidence>
<dbReference type="GO" id="GO:0006271">
    <property type="term" value="P:DNA strand elongation involved in DNA replication"/>
    <property type="evidence" value="ECO:0007669"/>
    <property type="project" value="TreeGrafter"/>
</dbReference>
<dbReference type="PANTHER" id="PTHR30478">
    <property type="entry name" value="DNA POLYMERASE III SUBUNIT BETA"/>
    <property type="match status" value="1"/>
</dbReference>
<dbReference type="AlphaFoldDB" id="A0A1F4PZ70"/>
<dbReference type="GO" id="GO:0003677">
    <property type="term" value="F:DNA binding"/>
    <property type="evidence" value="ECO:0007669"/>
    <property type="project" value="UniProtKB-UniRule"/>
</dbReference>
<dbReference type="NCBIfam" id="TIGR00663">
    <property type="entry name" value="dnan"/>
    <property type="match status" value="1"/>
</dbReference>
<evidence type="ECO:0000256" key="3">
    <source>
        <dbReference type="ARBA" id="ARBA00022490"/>
    </source>
</evidence>
<dbReference type="GO" id="GO:0008408">
    <property type="term" value="F:3'-5' exonuclease activity"/>
    <property type="evidence" value="ECO:0007669"/>
    <property type="project" value="InterPro"/>
</dbReference>
<organism evidence="13 14">
    <name type="scientific">candidate division WOR-1 bacterium RIFCSPHIGHO2_01_FULL_53_15</name>
    <dbReference type="NCBI Taxonomy" id="1802564"/>
    <lineage>
        <taxon>Bacteria</taxon>
        <taxon>Bacillati</taxon>
        <taxon>Saganbacteria</taxon>
    </lineage>
</organism>
<evidence type="ECO:0000256" key="8">
    <source>
        <dbReference type="ARBA" id="ARBA00023125"/>
    </source>
</evidence>
<dbReference type="Proteomes" id="UP000178724">
    <property type="component" value="Unassembled WGS sequence"/>
</dbReference>
<comment type="function">
    <text evidence="9">Confers DNA tethering and processivity to DNA polymerases and other proteins. Acts as a clamp, forming a ring around DNA (a reaction catalyzed by the clamp-loading complex) which diffuses in an ATP-independent manner freely and bidirectionally along dsDNA. Initially characterized for its ability to contact the catalytic subunit of DNA polymerase III (Pol III), a complex, multichain enzyme responsible for most of the replicative synthesis in bacteria; Pol III exhibits 3'-5' exonuclease proofreading activity. The beta chain is required for initiation of replication as well as for processivity of DNA replication.</text>
</comment>
<dbReference type="EMBL" id="METM01000031">
    <property type="protein sequence ID" value="OGB88995.1"/>
    <property type="molecule type" value="Genomic_DNA"/>
</dbReference>
<evidence type="ECO:0000259" key="12">
    <source>
        <dbReference type="Pfam" id="PF02768"/>
    </source>
</evidence>
<feature type="domain" description="DNA polymerase III beta sliding clamp central" evidence="11">
    <location>
        <begin position="129"/>
        <end position="251"/>
    </location>
</feature>
<keyword evidence="5 9" id="KW-0548">Nucleotidyltransferase</keyword>
<dbReference type="Pfam" id="PF00712">
    <property type="entry name" value="DNA_pol3_beta"/>
    <property type="match status" value="1"/>
</dbReference>
<dbReference type="SUPFAM" id="SSF55979">
    <property type="entry name" value="DNA clamp"/>
    <property type="match status" value="3"/>
</dbReference>